<dbReference type="GO" id="GO:0016303">
    <property type="term" value="F:1-phosphatidylinositol-3-kinase activity"/>
    <property type="evidence" value="ECO:0007669"/>
    <property type="project" value="TreeGrafter"/>
</dbReference>
<dbReference type="InterPro" id="IPR042236">
    <property type="entry name" value="PI3K_accessory_sf"/>
</dbReference>
<evidence type="ECO:0000313" key="6">
    <source>
        <dbReference type="Proteomes" id="UP000269396"/>
    </source>
</evidence>
<dbReference type="EMBL" id="UZAL01043648">
    <property type="protein sequence ID" value="VDP81563.1"/>
    <property type="molecule type" value="Genomic_DNA"/>
</dbReference>
<dbReference type="GO" id="GO:0048015">
    <property type="term" value="P:phosphatidylinositol-mediated signaling"/>
    <property type="evidence" value="ECO:0007669"/>
    <property type="project" value="TreeGrafter"/>
</dbReference>
<dbReference type="PANTHER" id="PTHR10048:SF111">
    <property type="entry name" value="PHOSPHATIDYLINOSITOL 3-KINASE AGE-1"/>
    <property type="match status" value="1"/>
</dbReference>
<evidence type="ECO:0000256" key="1">
    <source>
        <dbReference type="ARBA" id="ARBA00022679"/>
    </source>
</evidence>
<dbReference type="AlphaFoldDB" id="A0A3P8KKH9"/>
<dbReference type="GO" id="GO:0035005">
    <property type="term" value="F:1-phosphatidylinositol-4-phosphate 3-kinase activity"/>
    <property type="evidence" value="ECO:0007669"/>
    <property type="project" value="TreeGrafter"/>
</dbReference>
<dbReference type="GO" id="GO:0016477">
    <property type="term" value="P:cell migration"/>
    <property type="evidence" value="ECO:0007669"/>
    <property type="project" value="TreeGrafter"/>
</dbReference>
<dbReference type="InterPro" id="IPR018936">
    <property type="entry name" value="PI3/4_kinase_CS"/>
</dbReference>
<dbReference type="Gene3D" id="3.30.1010.10">
    <property type="entry name" value="Phosphatidylinositol 3-kinase Catalytic Subunit, Chain A, domain 4"/>
    <property type="match status" value="1"/>
</dbReference>
<feature type="domain" description="PIK helical" evidence="4">
    <location>
        <begin position="1"/>
        <end position="51"/>
    </location>
</feature>
<protein>
    <recommendedName>
        <fullName evidence="7">PIK helical domain-containing protein</fullName>
    </recommendedName>
</protein>
<feature type="domain" description="PI3K/PI4K catalytic" evidence="3">
    <location>
        <begin position="119"/>
        <end position="189"/>
    </location>
</feature>
<dbReference type="GO" id="GO:0005886">
    <property type="term" value="C:plasma membrane"/>
    <property type="evidence" value="ECO:0007669"/>
    <property type="project" value="TreeGrafter"/>
</dbReference>
<proteinExistence type="predicted"/>
<dbReference type="InterPro" id="IPR001263">
    <property type="entry name" value="PI3K_accessory_dom"/>
</dbReference>
<keyword evidence="2" id="KW-0418">Kinase</keyword>
<organism evidence="5 6">
    <name type="scientific">Schistosoma mattheei</name>
    <dbReference type="NCBI Taxonomy" id="31246"/>
    <lineage>
        <taxon>Eukaryota</taxon>
        <taxon>Metazoa</taxon>
        <taxon>Spiralia</taxon>
        <taxon>Lophotrochozoa</taxon>
        <taxon>Platyhelminthes</taxon>
        <taxon>Trematoda</taxon>
        <taxon>Digenea</taxon>
        <taxon>Strigeidida</taxon>
        <taxon>Schistosomatoidea</taxon>
        <taxon>Schistosomatidae</taxon>
        <taxon>Schistosoma</taxon>
    </lineage>
</organism>
<accession>A0A3P8KKH9</accession>
<dbReference type="InterPro" id="IPR015433">
    <property type="entry name" value="PI3/4_kinase"/>
</dbReference>
<evidence type="ECO:0000313" key="5">
    <source>
        <dbReference type="EMBL" id="VDP81563.1"/>
    </source>
</evidence>
<dbReference type="SUPFAM" id="SSF48371">
    <property type="entry name" value="ARM repeat"/>
    <property type="match status" value="1"/>
</dbReference>
<dbReference type="Gene3D" id="1.25.40.70">
    <property type="entry name" value="Phosphatidylinositol 3-kinase, accessory domain (PIK)"/>
    <property type="match status" value="1"/>
</dbReference>
<dbReference type="InterPro" id="IPR011009">
    <property type="entry name" value="Kinase-like_dom_sf"/>
</dbReference>
<evidence type="ECO:0008006" key="7">
    <source>
        <dbReference type="Google" id="ProtNLM"/>
    </source>
</evidence>
<dbReference type="PROSITE" id="PS00915">
    <property type="entry name" value="PI3_4_KINASE_1"/>
    <property type="match status" value="1"/>
</dbReference>
<reference evidence="5 6" key="1">
    <citation type="submission" date="2018-11" db="EMBL/GenBank/DDBJ databases">
        <authorList>
            <consortium name="Pathogen Informatics"/>
        </authorList>
    </citation>
    <scope>NUCLEOTIDE SEQUENCE [LARGE SCALE GENOMIC DNA]</scope>
    <source>
        <strain>Denwood</strain>
        <strain evidence="6">Zambia</strain>
    </source>
</reference>
<evidence type="ECO:0000259" key="4">
    <source>
        <dbReference type="PROSITE" id="PS51545"/>
    </source>
</evidence>
<dbReference type="Proteomes" id="UP000269396">
    <property type="component" value="Unassembled WGS sequence"/>
</dbReference>
<dbReference type="GO" id="GO:0005737">
    <property type="term" value="C:cytoplasm"/>
    <property type="evidence" value="ECO:0007669"/>
    <property type="project" value="TreeGrafter"/>
</dbReference>
<gene>
    <name evidence="5" type="ORF">SMTD_LOCUS20097</name>
</gene>
<dbReference type="PROSITE" id="PS50290">
    <property type="entry name" value="PI3_4_KINASE_3"/>
    <property type="match status" value="1"/>
</dbReference>
<dbReference type="PANTHER" id="PTHR10048">
    <property type="entry name" value="PHOSPHATIDYLINOSITOL KINASE"/>
    <property type="match status" value="1"/>
</dbReference>
<dbReference type="InterPro" id="IPR000403">
    <property type="entry name" value="PI3/4_kinase_cat_dom"/>
</dbReference>
<dbReference type="Pfam" id="PF00613">
    <property type="entry name" value="PI3Ka"/>
    <property type="match status" value="1"/>
</dbReference>
<name>A0A3P8KKH9_9TREM</name>
<dbReference type="SUPFAM" id="SSF56112">
    <property type="entry name" value="Protein kinase-like (PK-like)"/>
    <property type="match status" value="1"/>
</dbReference>
<dbReference type="PROSITE" id="PS51545">
    <property type="entry name" value="PIK_HELICAL"/>
    <property type="match status" value="1"/>
</dbReference>
<sequence>MDNALTRFILYRALKNPLQIGLRLFWHLRSELHLPDIRLRFSLILEAFCRGCGPMLVLLSRQVTALNRLEALSARLKELTSEDEQRELFREEMSRTETQHDLQWLPSPLCLSEILGELLIHKCDVKRSKKRPLWLVWTNPDRLAQFHHQNYQLIFKHGDDLRQDMLTLQLLKVCFPSFYVYIVYRTYFL</sequence>
<keyword evidence="1" id="KW-0808">Transferase</keyword>
<evidence type="ECO:0000259" key="3">
    <source>
        <dbReference type="PROSITE" id="PS50290"/>
    </source>
</evidence>
<dbReference type="GO" id="GO:0043491">
    <property type="term" value="P:phosphatidylinositol 3-kinase/protein kinase B signal transduction"/>
    <property type="evidence" value="ECO:0007669"/>
    <property type="project" value="TreeGrafter"/>
</dbReference>
<dbReference type="InterPro" id="IPR016024">
    <property type="entry name" value="ARM-type_fold"/>
</dbReference>
<evidence type="ECO:0000256" key="2">
    <source>
        <dbReference type="ARBA" id="ARBA00022777"/>
    </source>
</evidence>
<keyword evidence="6" id="KW-1185">Reference proteome</keyword>
<dbReference type="GO" id="GO:0005942">
    <property type="term" value="C:phosphatidylinositol 3-kinase complex"/>
    <property type="evidence" value="ECO:0007669"/>
    <property type="project" value="TreeGrafter"/>
</dbReference>